<dbReference type="AlphaFoldDB" id="A0A4Z2EN98"/>
<evidence type="ECO:0000313" key="1">
    <source>
        <dbReference type="EMBL" id="TNN30417.1"/>
    </source>
</evidence>
<dbReference type="EMBL" id="SRLO01004504">
    <property type="protein sequence ID" value="TNN30417.1"/>
    <property type="molecule type" value="Genomic_DNA"/>
</dbReference>
<protein>
    <submittedName>
        <fullName evidence="1">Uncharacterized protein</fullName>
    </submittedName>
</protein>
<proteinExistence type="predicted"/>
<accession>A0A4Z2EN98</accession>
<organism evidence="1 2">
    <name type="scientific">Liparis tanakae</name>
    <name type="common">Tanaka's snailfish</name>
    <dbReference type="NCBI Taxonomy" id="230148"/>
    <lineage>
        <taxon>Eukaryota</taxon>
        <taxon>Metazoa</taxon>
        <taxon>Chordata</taxon>
        <taxon>Craniata</taxon>
        <taxon>Vertebrata</taxon>
        <taxon>Euteleostomi</taxon>
        <taxon>Actinopterygii</taxon>
        <taxon>Neopterygii</taxon>
        <taxon>Teleostei</taxon>
        <taxon>Neoteleostei</taxon>
        <taxon>Acanthomorphata</taxon>
        <taxon>Eupercaria</taxon>
        <taxon>Perciformes</taxon>
        <taxon>Cottioidei</taxon>
        <taxon>Cottales</taxon>
        <taxon>Liparidae</taxon>
        <taxon>Liparis</taxon>
    </lineage>
</organism>
<reference evidence="1 2" key="1">
    <citation type="submission" date="2019-03" db="EMBL/GenBank/DDBJ databases">
        <title>First draft genome of Liparis tanakae, snailfish: a comprehensive survey of snailfish specific genes.</title>
        <authorList>
            <person name="Kim W."/>
            <person name="Song I."/>
            <person name="Jeong J.-H."/>
            <person name="Kim D."/>
            <person name="Kim S."/>
            <person name="Ryu S."/>
            <person name="Song J.Y."/>
            <person name="Lee S.K."/>
        </authorList>
    </citation>
    <scope>NUCLEOTIDE SEQUENCE [LARGE SCALE GENOMIC DNA]</scope>
    <source>
        <tissue evidence="1">Muscle</tissue>
    </source>
</reference>
<gene>
    <name evidence="1" type="ORF">EYF80_059430</name>
</gene>
<comment type="caution">
    <text evidence="1">The sequence shown here is derived from an EMBL/GenBank/DDBJ whole genome shotgun (WGS) entry which is preliminary data.</text>
</comment>
<keyword evidence="2" id="KW-1185">Reference proteome</keyword>
<evidence type="ECO:0000313" key="2">
    <source>
        <dbReference type="Proteomes" id="UP000314294"/>
    </source>
</evidence>
<sequence length="129" mass="14810">MNSQHEDRVLTSHTENYSENNSLIITEDLSDLLYNNILQWMAPEVDPLKWHTNMYAAIQRKDLVYLRLQRCWQITQSVTLQSETLQSVTLQSVTLQSETLQSVTLQSVTLQSVTLQSVTLQSVTLQSEP</sequence>
<name>A0A4Z2EN98_9TELE</name>
<dbReference type="Proteomes" id="UP000314294">
    <property type="component" value="Unassembled WGS sequence"/>
</dbReference>